<evidence type="ECO:0000313" key="1">
    <source>
        <dbReference type="EMBL" id="CUS55473.1"/>
    </source>
</evidence>
<dbReference type="EMBL" id="CZQD01000001">
    <property type="protein sequence ID" value="CUS55473.1"/>
    <property type="molecule type" value="Genomic_DNA"/>
</dbReference>
<protein>
    <submittedName>
        <fullName evidence="1">Uncharacterized protein</fullName>
    </submittedName>
</protein>
<proteinExistence type="predicted"/>
<name>A0A160TWR3_9ZZZZ</name>
<sequence length="47" mass="5110">MPLTIAQQVGDLQPPGDVVNILNRAAINGVASQQTYGNEQKSPYRQQ</sequence>
<organism evidence="1">
    <name type="scientific">hydrothermal vent metagenome</name>
    <dbReference type="NCBI Taxonomy" id="652676"/>
    <lineage>
        <taxon>unclassified sequences</taxon>
        <taxon>metagenomes</taxon>
        <taxon>ecological metagenomes</taxon>
    </lineage>
</organism>
<gene>
    <name evidence="1" type="ORF">MGWOODY_Hyp1720</name>
</gene>
<accession>A0A160TWR3</accession>
<dbReference type="AlphaFoldDB" id="A0A160TWR3"/>
<reference evidence="1" key="1">
    <citation type="submission" date="2015-10" db="EMBL/GenBank/DDBJ databases">
        <authorList>
            <person name="Gilbert D.G."/>
        </authorList>
    </citation>
    <scope>NUCLEOTIDE SEQUENCE</scope>
</reference>